<keyword evidence="11" id="KW-1185">Reference proteome</keyword>
<dbReference type="GO" id="GO:0019905">
    <property type="term" value="F:syntaxin binding"/>
    <property type="evidence" value="ECO:0007669"/>
    <property type="project" value="TreeGrafter"/>
</dbReference>
<evidence type="ECO:0000256" key="1">
    <source>
        <dbReference type="ARBA" id="ARBA00004601"/>
    </source>
</evidence>
<gene>
    <name evidence="10" type="ORF">NP493_359g01052</name>
</gene>
<dbReference type="Gene3D" id="6.10.250.860">
    <property type="match status" value="1"/>
</dbReference>
<keyword evidence="8" id="KW-0175">Coiled coil</keyword>
<dbReference type="GO" id="GO:0015031">
    <property type="term" value="P:protein transport"/>
    <property type="evidence" value="ECO:0007669"/>
    <property type="project" value="UniProtKB-KW"/>
</dbReference>
<sequence>MFNSRTCQLILGAGALQLVGLKTITTKNLALASRCLQLTVHFLPLVRQHFADHMPHKQLNMLNHLDHVLKDYKDHIAELANKFVVIMDSMLDASLSKWEVKAPVPSVCFRSLCRQLHKLHEAIVDLLPVSQVLELFERVHASFKLRLRSQLIKLGVTNDGGPQHGLVVADVTFYVSNLKSLSGLGSLDDAMDDIWDKS</sequence>
<evidence type="ECO:0000256" key="4">
    <source>
        <dbReference type="ARBA" id="ARBA00022448"/>
    </source>
</evidence>
<evidence type="ECO:0000256" key="6">
    <source>
        <dbReference type="ARBA" id="ARBA00022927"/>
    </source>
</evidence>
<keyword evidence="7" id="KW-0333">Golgi apparatus</keyword>
<keyword evidence="5" id="KW-0597">Phosphoprotein</keyword>
<proteinExistence type="inferred from homology"/>
<keyword evidence="4" id="KW-0813">Transport</keyword>
<dbReference type="FunFam" id="1.20.1280.130:FF:000001">
    <property type="entry name" value="Vacuolar protein sorting-associated protein 54"/>
    <property type="match status" value="1"/>
</dbReference>
<dbReference type="InterPro" id="IPR039745">
    <property type="entry name" value="Vps54"/>
</dbReference>
<dbReference type="AlphaFoldDB" id="A0AAD9NW31"/>
<comment type="caution">
    <text evidence="10">The sequence shown here is derived from an EMBL/GenBank/DDBJ whole genome shotgun (WGS) entry which is preliminary data.</text>
</comment>
<dbReference type="PANTHER" id="PTHR12965:SF0">
    <property type="entry name" value="VACUOLAR PROTEIN SORTING-ASSOCIATED PROTEIN 54"/>
    <property type="match status" value="1"/>
</dbReference>
<evidence type="ECO:0000259" key="9">
    <source>
        <dbReference type="Pfam" id="PF07928"/>
    </source>
</evidence>
<evidence type="ECO:0000256" key="7">
    <source>
        <dbReference type="ARBA" id="ARBA00023034"/>
    </source>
</evidence>
<dbReference type="GO" id="GO:0005829">
    <property type="term" value="C:cytosol"/>
    <property type="evidence" value="ECO:0007669"/>
    <property type="project" value="GOC"/>
</dbReference>
<evidence type="ECO:0000256" key="5">
    <source>
        <dbReference type="ARBA" id="ARBA00022553"/>
    </source>
</evidence>
<evidence type="ECO:0000256" key="2">
    <source>
        <dbReference type="ARBA" id="ARBA00009150"/>
    </source>
</evidence>
<evidence type="ECO:0000313" key="11">
    <source>
        <dbReference type="Proteomes" id="UP001209878"/>
    </source>
</evidence>
<comment type="subcellular location">
    <subcellularLocation>
        <location evidence="1">Golgi apparatus</location>
        <location evidence="1">trans-Golgi network</location>
    </subcellularLocation>
</comment>
<evidence type="ECO:0000256" key="8">
    <source>
        <dbReference type="ARBA" id="ARBA00023054"/>
    </source>
</evidence>
<name>A0AAD9NW31_RIDPI</name>
<dbReference type="Gene3D" id="1.20.1280.130">
    <property type="match status" value="1"/>
</dbReference>
<keyword evidence="6" id="KW-0653">Protein transport</keyword>
<dbReference type="Proteomes" id="UP001209878">
    <property type="component" value="Unassembled WGS sequence"/>
</dbReference>
<organism evidence="10 11">
    <name type="scientific">Ridgeia piscesae</name>
    <name type="common">Tubeworm</name>
    <dbReference type="NCBI Taxonomy" id="27915"/>
    <lineage>
        <taxon>Eukaryota</taxon>
        <taxon>Metazoa</taxon>
        <taxon>Spiralia</taxon>
        <taxon>Lophotrochozoa</taxon>
        <taxon>Annelida</taxon>
        <taxon>Polychaeta</taxon>
        <taxon>Sedentaria</taxon>
        <taxon>Canalipalpata</taxon>
        <taxon>Sabellida</taxon>
        <taxon>Siboglinidae</taxon>
        <taxon>Ridgeia</taxon>
    </lineage>
</organism>
<dbReference type="GO" id="GO:0042147">
    <property type="term" value="P:retrograde transport, endosome to Golgi"/>
    <property type="evidence" value="ECO:0007669"/>
    <property type="project" value="InterPro"/>
</dbReference>
<dbReference type="PANTHER" id="PTHR12965">
    <property type="entry name" value="VACUOLAR PROTEIN SORTING 54"/>
    <property type="match status" value="1"/>
</dbReference>
<comment type="similarity">
    <text evidence="2">Belongs to the VPS54 family.</text>
</comment>
<dbReference type="GO" id="GO:0006896">
    <property type="term" value="P:Golgi to vacuole transport"/>
    <property type="evidence" value="ECO:0007669"/>
    <property type="project" value="TreeGrafter"/>
</dbReference>
<dbReference type="Pfam" id="PF07928">
    <property type="entry name" value="Vps54"/>
    <property type="match status" value="1"/>
</dbReference>
<protein>
    <recommendedName>
        <fullName evidence="3">Vacuolar protein sorting-associated protein 54</fullName>
    </recommendedName>
</protein>
<dbReference type="EMBL" id="JAODUO010000360">
    <property type="protein sequence ID" value="KAK2182244.1"/>
    <property type="molecule type" value="Genomic_DNA"/>
</dbReference>
<evidence type="ECO:0000313" key="10">
    <source>
        <dbReference type="EMBL" id="KAK2182244.1"/>
    </source>
</evidence>
<feature type="domain" description="Vacuolar protein sorting-associated protein 54 C-terminal" evidence="9">
    <location>
        <begin position="1"/>
        <end position="88"/>
    </location>
</feature>
<reference evidence="10" key="1">
    <citation type="journal article" date="2023" name="Mol. Biol. Evol.">
        <title>Third-Generation Sequencing Reveals the Adaptive Role of the Epigenome in Three Deep-Sea Polychaetes.</title>
        <authorList>
            <person name="Perez M."/>
            <person name="Aroh O."/>
            <person name="Sun Y."/>
            <person name="Lan Y."/>
            <person name="Juniper S.K."/>
            <person name="Young C.R."/>
            <person name="Angers B."/>
            <person name="Qian P.Y."/>
        </authorList>
    </citation>
    <scope>NUCLEOTIDE SEQUENCE</scope>
    <source>
        <strain evidence="10">R07B-5</strain>
    </source>
</reference>
<dbReference type="GO" id="GO:0000938">
    <property type="term" value="C:GARP complex"/>
    <property type="evidence" value="ECO:0007669"/>
    <property type="project" value="InterPro"/>
</dbReference>
<dbReference type="InterPro" id="IPR012501">
    <property type="entry name" value="Vps54_C"/>
</dbReference>
<accession>A0AAD9NW31</accession>
<evidence type="ECO:0000256" key="3">
    <source>
        <dbReference type="ARBA" id="ARBA00017665"/>
    </source>
</evidence>